<dbReference type="Proteomes" id="UP000481153">
    <property type="component" value="Unassembled WGS sequence"/>
</dbReference>
<protein>
    <submittedName>
        <fullName evidence="3">Uncharacterized protein</fullName>
    </submittedName>
</protein>
<feature type="region of interest" description="Disordered" evidence="2">
    <location>
        <begin position="524"/>
        <end position="554"/>
    </location>
</feature>
<reference evidence="3 4" key="1">
    <citation type="submission" date="2019-07" db="EMBL/GenBank/DDBJ databases">
        <title>Genomics analysis of Aphanomyces spp. identifies a new class of oomycete effector associated with host adaptation.</title>
        <authorList>
            <person name="Gaulin E."/>
        </authorList>
    </citation>
    <scope>NUCLEOTIDE SEQUENCE [LARGE SCALE GENOMIC DNA]</scope>
    <source>
        <strain evidence="3 4">ATCC 201684</strain>
    </source>
</reference>
<sequence length="568" mass="64245">MEKLFQDDKDGALVDNNIQIAAGISITEAKYPAASSSVACLNKQLRELEVRYHRTRGNLEKAMLKNEHVQKELRKLRGENQLLEKELHKKKGLLERVAADKKQVEAQAIANRDYAKRIEQKIAMGAKGHAAASRNAELLARIRELEAQDVKQRSAFAAKEDELQDAVERIAILKRSLEIRLRDMMLEGSLHNGMIFEIARLQQLNEGLSMQIAAEVDRVHALQSMVEKRDKELAEMDRMRIEAERRVAERETDLANANEQLLLARKQTDELADEKKMLMTYVQDQAEMRLKAEASIKQLQTTHKRELDALQLQLQAKDASERDVRHELASHQQAYDKILQAYNITQDALSHERSGTESLRALIQEKTFAMEKLEQELRNAQDDAQLWQHQAEDFGCKLSLIETEAVGFKETIRTLQSQLSVQEGLASQYADDIQKLKGQIAQSAADFDALTNERNEAARAMNEAVTISAMALDDQQTLKQQIQMQQGQIEQLKQSKTLLQNAMLEQLAGVRKQLQLERIGRLTAEGKVQQSRESSASMPLSPSQPPPPPTDEPTVQAELSLLDLASSR</sequence>
<evidence type="ECO:0000256" key="2">
    <source>
        <dbReference type="SAM" id="MobiDB-lite"/>
    </source>
</evidence>
<gene>
    <name evidence="3" type="ORF">Ae201684_014420</name>
</gene>
<keyword evidence="1" id="KW-0175">Coiled coil</keyword>
<evidence type="ECO:0000256" key="1">
    <source>
        <dbReference type="SAM" id="Coils"/>
    </source>
</evidence>
<dbReference type="VEuPathDB" id="FungiDB:AeMF1_009757"/>
<proteinExistence type="predicted"/>
<dbReference type="AlphaFoldDB" id="A0A6G0WK32"/>
<dbReference type="EMBL" id="VJMJ01000193">
    <property type="protein sequence ID" value="KAF0727593.1"/>
    <property type="molecule type" value="Genomic_DNA"/>
</dbReference>
<feature type="coiled-coil region" evidence="1">
    <location>
        <begin position="356"/>
        <end position="390"/>
    </location>
</feature>
<feature type="coiled-coil region" evidence="1">
    <location>
        <begin position="38"/>
        <end position="93"/>
    </location>
</feature>
<keyword evidence="4" id="KW-1185">Reference proteome</keyword>
<feature type="coiled-coil region" evidence="1">
    <location>
        <begin position="433"/>
        <end position="502"/>
    </location>
</feature>
<evidence type="ECO:0000313" key="3">
    <source>
        <dbReference type="EMBL" id="KAF0727593.1"/>
    </source>
</evidence>
<feature type="compositionally biased region" description="Low complexity" evidence="2">
    <location>
        <begin position="531"/>
        <end position="541"/>
    </location>
</feature>
<feature type="coiled-coil region" evidence="1">
    <location>
        <begin position="222"/>
        <end position="274"/>
    </location>
</feature>
<comment type="caution">
    <text evidence="3">The sequence shown here is derived from an EMBL/GenBank/DDBJ whole genome shotgun (WGS) entry which is preliminary data.</text>
</comment>
<accession>A0A6G0WK32</accession>
<feature type="compositionally biased region" description="Pro residues" evidence="2">
    <location>
        <begin position="542"/>
        <end position="551"/>
    </location>
</feature>
<evidence type="ECO:0000313" key="4">
    <source>
        <dbReference type="Proteomes" id="UP000481153"/>
    </source>
</evidence>
<organism evidence="3 4">
    <name type="scientific">Aphanomyces euteiches</name>
    <dbReference type="NCBI Taxonomy" id="100861"/>
    <lineage>
        <taxon>Eukaryota</taxon>
        <taxon>Sar</taxon>
        <taxon>Stramenopiles</taxon>
        <taxon>Oomycota</taxon>
        <taxon>Saprolegniomycetes</taxon>
        <taxon>Saprolegniales</taxon>
        <taxon>Verrucalvaceae</taxon>
        <taxon>Aphanomyces</taxon>
    </lineage>
</organism>
<name>A0A6G0WK32_9STRA</name>